<evidence type="ECO:0000256" key="5">
    <source>
        <dbReference type="PROSITE-ProRule" id="PRU00335"/>
    </source>
</evidence>
<gene>
    <name evidence="8" type="ORF">IEZ25_11910</name>
</gene>
<keyword evidence="4" id="KW-0804">Transcription</keyword>
<dbReference type="EMBL" id="JACXYY010000004">
    <property type="protein sequence ID" value="MBD3915321.1"/>
    <property type="molecule type" value="Genomic_DNA"/>
</dbReference>
<dbReference type="Proteomes" id="UP000649289">
    <property type="component" value="Unassembled WGS sequence"/>
</dbReference>
<feature type="domain" description="HTH tetR-type" evidence="7">
    <location>
        <begin position="25"/>
        <end position="85"/>
    </location>
</feature>
<accession>A0ABR8MJS8</accession>
<proteinExistence type="predicted"/>
<name>A0ABR8MJS8_9ACTN</name>
<organism evidence="8 9">
    <name type="scientific">Nocardioides hwasunensis</name>
    <dbReference type="NCBI Taxonomy" id="397258"/>
    <lineage>
        <taxon>Bacteria</taxon>
        <taxon>Bacillati</taxon>
        <taxon>Actinomycetota</taxon>
        <taxon>Actinomycetes</taxon>
        <taxon>Propionibacteriales</taxon>
        <taxon>Nocardioidaceae</taxon>
        <taxon>Nocardioides</taxon>
    </lineage>
</organism>
<dbReference type="Pfam" id="PF00440">
    <property type="entry name" value="TetR_N"/>
    <property type="match status" value="1"/>
</dbReference>
<dbReference type="InterPro" id="IPR039538">
    <property type="entry name" value="BetI_C"/>
</dbReference>
<feature type="compositionally biased region" description="Low complexity" evidence="6">
    <location>
        <begin position="1"/>
        <end position="19"/>
    </location>
</feature>
<comment type="caution">
    <text evidence="8">The sequence shown here is derived from an EMBL/GenBank/DDBJ whole genome shotgun (WGS) entry which is preliminary data.</text>
</comment>
<evidence type="ECO:0000313" key="8">
    <source>
        <dbReference type="EMBL" id="MBD3915321.1"/>
    </source>
</evidence>
<dbReference type="SUPFAM" id="SSF48498">
    <property type="entry name" value="Tetracyclin repressor-like, C-terminal domain"/>
    <property type="match status" value="1"/>
</dbReference>
<evidence type="ECO:0000256" key="6">
    <source>
        <dbReference type="SAM" id="MobiDB-lite"/>
    </source>
</evidence>
<keyword evidence="2" id="KW-0805">Transcription regulation</keyword>
<dbReference type="RefSeq" id="WP_191199630.1">
    <property type="nucleotide sequence ID" value="NZ_BAAAPA010000005.1"/>
</dbReference>
<reference evidence="8 9" key="1">
    <citation type="submission" date="2020-09" db="EMBL/GenBank/DDBJ databases">
        <title>novel species in genus Nocardioides.</title>
        <authorList>
            <person name="Zhang G."/>
        </authorList>
    </citation>
    <scope>NUCLEOTIDE SEQUENCE [LARGE SCALE GENOMIC DNA]</scope>
    <source>
        <strain evidence="8 9">19197</strain>
    </source>
</reference>
<dbReference type="PANTHER" id="PTHR30055:SF226">
    <property type="entry name" value="HTH-TYPE TRANSCRIPTIONAL REGULATOR PKSA"/>
    <property type="match status" value="1"/>
</dbReference>
<evidence type="ECO:0000256" key="4">
    <source>
        <dbReference type="ARBA" id="ARBA00023163"/>
    </source>
</evidence>
<keyword evidence="9" id="KW-1185">Reference proteome</keyword>
<sequence length="217" mass="23871">MAAPAAPDPAASTAASEAARASRHDQRRDLLAESALATLGRLGYARTSLREIAQSSPFSHGVLHYYFSDKEELILYCVRHYMRTCVTRYDAVLETSVSADELRSGFVAKLAATIREEAPMHQLWYDLRNQSMFDPALHEVVLEIDGQLEAMVWRIVCTYADLAGREPALDAPAAYAMLDGLFLQALLAWAIGPEDGREEALAALSDRVDSLMPTLLA</sequence>
<dbReference type="Gene3D" id="1.10.357.10">
    <property type="entry name" value="Tetracycline Repressor, domain 2"/>
    <property type="match status" value="1"/>
</dbReference>
<evidence type="ECO:0000256" key="1">
    <source>
        <dbReference type="ARBA" id="ARBA00022491"/>
    </source>
</evidence>
<evidence type="ECO:0000259" key="7">
    <source>
        <dbReference type="PROSITE" id="PS50977"/>
    </source>
</evidence>
<feature type="region of interest" description="Disordered" evidence="6">
    <location>
        <begin position="1"/>
        <end position="26"/>
    </location>
</feature>
<dbReference type="InterPro" id="IPR036271">
    <property type="entry name" value="Tet_transcr_reg_TetR-rel_C_sf"/>
</dbReference>
<evidence type="ECO:0000256" key="2">
    <source>
        <dbReference type="ARBA" id="ARBA00023015"/>
    </source>
</evidence>
<dbReference type="Pfam" id="PF13977">
    <property type="entry name" value="TetR_C_6"/>
    <property type="match status" value="1"/>
</dbReference>
<evidence type="ECO:0000313" key="9">
    <source>
        <dbReference type="Proteomes" id="UP000649289"/>
    </source>
</evidence>
<feature type="DNA-binding region" description="H-T-H motif" evidence="5">
    <location>
        <begin position="48"/>
        <end position="67"/>
    </location>
</feature>
<dbReference type="SUPFAM" id="SSF46689">
    <property type="entry name" value="Homeodomain-like"/>
    <property type="match status" value="1"/>
</dbReference>
<dbReference type="PANTHER" id="PTHR30055">
    <property type="entry name" value="HTH-TYPE TRANSCRIPTIONAL REGULATOR RUTR"/>
    <property type="match status" value="1"/>
</dbReference>
<evidence type="ECO:0000256" key="3">
    <source>
        <dbReference type="ARBA" id="ARBA00023125"/>
    </source>
</evidence>
<protein>
    <submittedName>
        <fullName evidence="8">TetR family transcriptional regulator</fullName>
    </submittedName>
</protein>
<dbReference type="InterPro" id="IPR050109">
    <property type="entry name" value="HTH-type_TetR-like_transc_reg"/>
</dbReference>
<dbReference type="InterPro" id="IPR001647">
    <property type="entry name" value="HTH_TetR"/>
</dbReference>
<keyword evidence="3 5" id="KW-0238">DNA-binding</keyword>
<dbReference type="InterPro" id="IPR009057">
    <property type="entry name" value="Homeodomain-like_sf"/>
</dbReference>
<dbReference type="PROSITE" id="PS50977">
    <property type="entry name" value="HTH_TETR_2"/>
    <property type="match status" value="1"/>
</dbReference>
<keyword evidence="1" id="KW-0678">Repressor</keyword>